<evidence type="ECO:0000259" key="1">
    <source>
        <dbReference type="PROSITE" id="PS51186"/>
    </source>
</evidence>
<accession>A0AA51X897</accession>
<dbReference type="EMBL" id="CP133548">
    <property type="protein sequence ID" value="WMS89152.1"/>
    <property type="molecule type" value="Genomic_DNA"/>
</dbReference>
<dbReference type="Pfam" id="PF00583">
    <property type="entry name" value="Acetyltransf_1"/>
    <property type="match status" value="1"/>
</dbReference>
<dbReference type="PROSITE" id="PS51186">
    <property type="entry name" value="GNAT"/>
    <property type="match status" value="1"/>
</dbReference>
<keyword evidence="3" id="KW-1185">Reference proteome</keyword>
<protein>
    <submittedName>
        <fullName evidence="2">GNAT family N-acetyltransferase</fullName>
    </submittedName>
</protein>
<feature type="domain" description="N-acetyltransferase" evidence="1">
    <location>
        <begin position="6"/>
        <end position="140"/>
    </location>
</feature>
<gene>
    <name evidence="2" type="ORF">Q9312_09635</name>
</gene>
<evidence type="ECO:0000313" key="3">
    <source>
        <dbReference type="Proteomes" id="UP001239782"/>
    </source>
</evidence>
<dbReference type="RefSeq" id="WP_309204406.1">
    <property type="nucleotide sequence ID" value="NZ_CP133548.1"/>
</dbReference>
<dbReference type="KEGG" id="plei:Q9312_09635"/>
<reference evidence="2 3" key="1">
    <citation type="submission" date="2023-08" db="EMBL/GenBank/DDBJ databases">
        <title>Pleionea litopenaei sp. nov., isolated from stomach of juvenile Litopenaeus vannamei.</title>
        <authorList>
            <person name="Rho A.M."/>
            <person name="Hwang C.Y."/>
        </authorList>
    </citation>
    <scope>NUCLEOTIDE SEQUENCE [LARGE SCALE GENOMIC DNA]</scope>
    <source>
        <strain evidence="2 3">HL-JVS1</strain>
    </source>
</reference>
<dbReference type="Proteomes" id="UP001239782">
    <property type="component" value="Chromosome"/>
</dbReference>
<dbReference type="InterPro" id="IPR000182">
    <property type="entry name" value="GNAT_dom"/>
</dbReference>
<proteinExistence type="predicted"/>
<sequence length="140" mass="15908">MHTLLVEKEAQIEQAADLLLHLRTDYNRSQLIQQIKQQQTKGYQLAITYDALNAVCVAGFVISEKLAWKKHLYVDDLVSEPTHRSKGAGAAMIQWLKDYASAQGCQQLHLDSGVVKFAAHKFYLREGFRIASHHFSIIEL</sequence>
<name>A0AA51X897_9GAMM</name>
<evidence type="ECO:0000313" key="2">
    <source>
        <dbReference type="EMBL" id="WMS89152.1"/>
    </source>
</evidence>
<organism evidence="2 3">
    <name type="scientific">Pleionea litopenaei</name>
    <dbReference type="NCBI Taxonomy" id="3070815"/>
    <lineage>
        <taxon>Bacteria</taxon>
        <taxon>Pseudomonadati</taxon>
        <taxon>Pseudomonadota</taxon>
        <taxon>Gammaproteobacteria</taxon>
        <taxon>Oceanospirillales</taxon>
        <taxon>Pleioneaceae</taxon>
        <taxon>Pleionea</taxon>
    </lineage>
</organism>
<dbReference type="Gene3D" id="3.40.630.30">
    <property type="match status" value="1"/>
</dbReference>
<dbReference type="AlphaFoldDB" id="A0AA51X897"/>
<dbReference type="InterPro" id="IPR016181">
    <property type="entry name" value="Acyl_CoA_acyltransferase"/>
</dbReference>
<dbReference type="CDD" id="cd04301">
    <property type="entry name" value="NAT_SF"/>
    <property type="match status" value="1"/>
</dbReference>
<dbReference type="SUPFAM" id="SSF55729">
    <property type="entry name" value="Acyl-CoA N-acyltransferases (Nat)"/>
    <property type="match status" value="1"/>
</dbReference>
<dbReference type="GO" id="GO:0016747">
    <property type="term" value="F:acyltransferase activity, transferring groups other than amino-acyl groups"/>
    <property type="evidence" value="ECO:0007669"/>
    <property type="project" value="InterPro"/>
</dbReference>